<name>A0ABR4HYJ6_9EURO</name>
<keyword evidence="2" id="KW-1185">Reference proteome</keyword>
<evidence type="ECO:0000313" key="1">
    <source>
        <dbReference type="EMBL" id="KAL2820561.1"/>
    </source>
</evidence>
<comment type="caution">
    <text evidence="1">The sequence shown here is derived from an EMBL/GenBank/DDBJ whole genome shotgun (WGS) entry which is preliminary data.</text>
</comment>
<dbReference type="Gene3D" id="3.40.50.720">
    <property type="entry name" value="NAD(P)-binding Rossmann-like Domain"/>
    <property type="match status" value="1"/>
</dbReference>
<sequence>MPSYVVTGASRGIGWEFLRQLSNDPSNTVVAIVRDKSATEKRVLEELNARPNIHVLHANLTDYNSLKAAAEESGKITGGSLDYLIANAGLISAFDRYDPIGVLGENPEALEADLLASFQTNVIGQIHLFNLFMPQVLAGNTKKVIALASGHADLSLVQKFHIDLAASYTISKAALNMAVAKFHAQYSRQGVLFLSLSPGMVDTGLLAGLTDEQMKSLGGMVEKFMKYAPDFKGPSTPEESVRDMLSVIEGASVEKGDGGAFISHKGDQKWI</sequence>
<dbReference type="EMBL" id="JBFXLS010000069">
    <property type="protein sequence ID" value="KAL2820561.1"/>
    <property type="molecule type" value="Genomic_DNA"/>
</dbReference>
<dbReference type="SUPFAM" id="SSF51735">
    <property type="entry name" value="NAD(P)-binding Rossmann-fold domains"/>
    <property type="match status" value="1"/>
</dbReference>
<dbReference type="InterPro" id="IPR052184">
    <property type="entry name" value="SDR_enzymes"/>
</dbReference>
<evidence type="ECO:0000313" key="2">
    <source>
        <dbReference type="Proteomes" id="UP001610335"/>
    </source>
</evidence>
<organism evidence="1 2">
    <name type="scientific">Aspergillus cavernicola</name>
    <dbReference type="NCBI Taxonomy" id="176166"/>
    <lineage>
        <taxon>Eukaryota</taxon>
        <taxon>Fungi</taxon>
        <taxon>Dikarya</taxon>
        <taxon>Ascomycota</taxon>
        <taxon>Pezizomycotina</taxon>
        <taxon>Eurotiomycetes</taxon>
        <taxon>Eurotiomycetidae</taxon>
        <taxon>Eurotiales</taxon>
        <taxon>Aspergillaceae</taxon>
        <taxon>Aspergillus</taxon>
        <taxon>Aspergillus subgen. Nidulantes</taxon>
    </lineage>
</organism>
<dbReference type="Pfam" id="PF00106">
    <property type="entry name" value="adh_short"/>
    <property type="match status" value="1"/>
</dbReference>
<gene>
    <name evidence="1" type="ORF">BDW59DRAFT_181410</name>
</gene>
<dbReference type="PANTHER" id="PTHR45458">
    <property type="entry name" value="SHORT-CHAIN DEHYDROGENASE/REDUCTASE SDR"/>
    <property type="match status" value="1"/>
</dbReference>
<proteinExistence type="predicted"/>
<dbReference type="PANTHER" id="PTHR45458:SF3">
    <property type="entry name" value="CHAIN DEHYDROGENASE (ATSC), PUTATIVE-RELATED"/>
    <property type="match status" value="1"/>
</dbReference>
<dbReference type="InterPro" id="IPR002347">
    <property type="entry name" value="SDR_fam"/>
</dbReference>
<dbReference type="InterPro" id="IPR036291">
    <property type="entry name" value="NAD(P)-bd_dom_sf"/>
</dbReference>
<protein>
    <submittedName>
        <fullName evidence="1">NAD(P)-binding protein</fullName>
    </submittedName>
</protein>
<dbReference type="PRINTS" id="PR00081">
    <property type="entry name" value="GDHRDH"/>
</dbReference>
<reference evidence="1 2" key="1">
    <citation type="submission" date="2024-07" db="EMBL/GenBank/DDBJ databases">
        <title>Section-level genome sequencing and comparative genomics of Aspergillus sections Usti and Cavernicolus.</title>
        <authorList>
            <consortium name="Lawrence Berkeley National Laboratory"/>
            <person name="Nybo J.L."/>
            <person name="Vesth T.C."/>
            <person name="Theobald S."/>
            <person name="Frisvad J.C."/>
            <person name="Larsen T.O."/>
            <person name="Kjaerboelling I."/>
            <person name="Rothschild-Mancinelli K."/>
            <person name="Lyhne E.K."/>
            <person name="Kogle M.E."/>
            <person name="Barry K."/>
            <person name="Clum A."/>
            <person name="Na H."/>
            <person name="Ledsgaard L."/>
            <person name="Lin J."/>
            <person name="Lipzen A."/>
            <person name="Kuo A."/>
            <person name="Riley R."/>
            <person name="Mondo S."/>
            <person name="LaButti K."/>
            <person name="Haridas S."/>
            <person name="Pangalinan J."/>
            <person name="Salamov A.A."/>
            <person name="Simmons B.A."/>
            <person name="Magnuson J.K."/>
            <person name="Chen J."/>
            <person name="Drula E."/>
            <person name="Henrissat B."/>
            <person name="Wiebenga A."/>
            <person name="Lubbers R.J."/>
            <person name="Gomes A.C."/>
            <person name="Makela M.R."/>
            <person name="Stajich J."/>
            <person name="Grigoriev I.V."/>
            <person name="Mortensen U.H."/>
            <person name="De vries R.P."/>
            <person name="Baker S.E."/>
            <person name="Andersen M.R."/>
        </authorList>
    </citation>
    <scope>NUCLEOTIDE SEQUENCE [LARGE SCALE GENOMIC DNA]</scope>
    <source>
        <strain evidence="1 2">CBS 600.67</strain>
    </source>
</reference>
<dbReference type="Proteomes" id="UP001610335">
    <property type="component" value="Unassembled WGS sequence"/>
</dbReference>
<dbReference type="CDD" id="cd05325">
    <property type="entry name" value="carb_red_sniffer_like_SDR_c"/>
    <property type="match status" value="1"/>
</dbReference>
<accession>A0ABR4HYJ6</accession>